<evidence type="ECO:0000256" key="1">
    <source>
        <dbReference type="SAM" id="Phobius"/>
    </source>
</evidence>
<dbReference type="Proteomes" id="UP000015961">
    <property type="component" value="Unassembled WGS sequence"/>
</dbReference>
<keyword evidence="1" id="KW-0812">Transmembrane</keyword>
<protein>
    <submittedName>
        <fullName evidence="2">Uncharacterized protein</fullName>
    </submittedName>
</protein>
<keyword evidence="1" id="KW-0472">Membrane</keyword>
<dbReference type="AlphaFoldDB" id="S0NZJ8"/>
<sequence>MEWWGLWIPFLGTLLTAIINVILVSIQNIKNRKFEDEVRQKQDNFQREQILRDEQFTLKITLDRHNFEESMTKLKIDADLKAKARLEWISQVRELVAVYMSEISNIVSLIDKINQSYIFNYLDKSIKYTQDEKFENFIKFTDTKLQIVFENHKFKINELSEKILLYFSDKEEHHDIEEIIKEASSQILHLEVIKDFLYIQKPETISDTVSGFNEIRKFLSENIMDIRIIFREYLKQEWDKAKEGK</sequence>
<keyword evidence="1" id="KW-1133">Transmembrane helix</keyword>
<feature type="transmembrane region" description="Helical" evidence="1">
    <location>
        <begin position="6"/>
        <end position="26"/>
    </location>
</feature>
<proteinExistence type="predicted"/>
<organism evidence="2 3">
    <name type="scientific">Enterococcus sulfureus ATCC 49903</name>
    <dbReference type="NCBI Taxonomy" id="1140003"/>
    <lineage>
        <taxon>Bacteria</taxon>
        <taxon>Bacillati</taxon>
        <taxon>Bacillota</taxon>
        <taxon>Bacilli</taxon>
        <taxon>Lactobacillales</taxon>
        <taxon>Enterococcaceae</taxon>
        <taxon>Enterococcus</taxon>
    </lineage>
</organism>
<reference evidence="2 3" key="1">
    <citation type="submission" date="2013-03" db="EMBL/GenBank/DDBJ databases">
        <title>The Genome Sequence of Enterococcus sulfureus ATCC_49903 (PacBio/Illumina hybrid assembly).</title>
        <authorList>
            <consortium name="The Broad Institute Genomics Platform"/>
            <consortium name="The Broad Institute Genome Sequencing Center for Infectious Disease"/>
            <person name="Earl A."/>
            <person name="Russ C."/>
            <person name="Gilmore M."/>
            <person name="Surin D."/>
            <person name="Walker B."/>
            <person name="Young S."/>
            <person name="Zeng Q."/>
            <person name="Gargeya S."/>
            <person name="Fitzgerald M."/>
            <person name="Haas B."/>
            <person name="Abouelleil A."/>
            <person name="Allen A.W."/>
            <person name="Alvarado L."/>
            <person name="Arachchi H.M."/>
            <person name="Berlin A.M."/>
            <person name="Chapman S.B."/>
            <person name="Gainer-Dewar J."/>
            <person name="Goldberg J."/>
            <person name="Griggs A."/>
            <person name="Gujja S."/>
            <person name="Hansen M."/>
            <person name="Howarth C."/>
            <person name="Imamovic A."/>
            <person name="Ireland A."/>
            <person name="Larimer J."/>
            <person name="McCowan C."/>
            <person name="Murphy C."/>
            <person name="Pearson M."/>
            <person name="Poon T.W."/>
            <person name="Priest M."/>
            <person name="Roberts A."/>
            <person name="Saif S."/>
            <person name="Shea T."/>
            <person name="Sisk P."/>
            <person name="Sykes S."/>
            <person name="Wortman J."/>
            <person name="Nusbaum C."/>
            <person name="Birren B."/>
        </authorList>
    </citation>
    <scope>NUCLEOTIDE SEQUENCE [LARGE SCALE GENOMIC DNA]</scope>
    <source>
        <strain evidence="2 3">ATCC 49903</strain>
    </source>
</reference>
<name>S0NZJ8_9ENTE</name>
<dbReference type="RefSeq" id="WP_016184535.1">
    <property type="nucleotide sequence ID" value="NZ_ASWO01000001.1"/>
</dbReference>
<comment type="caution">
    <text evidence="2">The sequence shown here is derived from an EMBL/GenBank/DDBJ whole genome shotgun (WGS) entry which is preliminary data.</text>
</comment>
<accession>S0NZJ8</accession>
<dbReference type="PATRIC" id="fig|1140003.3.peg.39"/>
<evidence type="ECO:0000313" key="2">
    <source>
        <dbReference type="EMBL" id="EOT86987.1"/>
    </source>
</evidence>
<evidence type="ECO:0000313" key="3">
    <source>
        <dbReference type="Proteomes" id="UP000015961"/>
    </source>
</evidence>
<dbReference type="EMBL" id="ASWO01000001">
    <property type="protein sequence ID" value="EOT86987.1"/>
    <property type="molecule type" value="Genomic_DNA"/>
</dbReference>
<keyword evidence="3" id="KW-1185">Reference proteome</keyword>
<gene>
    <name evidence="2" type="ORF">I573_00042</name>
</gene>